<evidence type="ECO:0000313" key="2">
    <source>
        <dbReference type="EMBL" id="EFO92142.1"/>
    </source>
</evidence>
<dbReference type="Pfam" id="PF14534">
    <property type="entry name" value="DUF4440"/>
    <property type="match status" value="1"/>
</dbReference>
<evidence type="ECO:0000259" key="1">
    <source>
        <dbReference type="Pfam" id="PF14534"/>
    </source>
</evidence>
<dbReference type="CTD" id="9799462"/>
<dbReference type="RefSeq" id="XP_003108450.2">
    <property type="nucleotide sequence ID" value="XM_003108402.2"/>
</dbReference>
<dbReference type="OrthoDB" id="5818509at2759"/>
<dbReference type="KEGG" id="crq:GCK72_014955"/>
<proteinExistence type="predicted"/>
<name>E3M5F2_CAERE</name>
<dbReference type="SUPFAM" id="SSF54427">
    <property type="entry name" value="NTF2-like"/>
    <property type="match status" value="1"/>
</dbReference>
<dbReference type="AlphaFoldDB" id="E3M5F2"/>
<gene>
    <name evidence="2" type="ORF">CRE_11079</name>
</gene>
<dbReference type="FunCoup" id="E3M5F2">
    <property type="interactions" value="1763"/>
</dbReference>
<dbReference type="OMA" id="HEPANVN"/>
<keyword evidence="3" id="KW-1185">Reference proteome</keyword>
<sequence>MSKEEFQKIHDEMRALKTAGKHDEFAKKFAAKDAIFMGPLHDPCNAADAAKLAGSEKMAALVKSDFNVKIDDITQLGDVVIERCTITAKLPTGDKTGWSLAVWVKEGGAWKIRNSCTTFKAPIPQQ</sequence>
<accession>E3M5F2</accession>
<dbReference type="GeneID" id="9799462"/>
<dbReference type="InterPro" id="IPR032710">
    <property type="entry name" value="NTF2-like_dom_sf"/>
</dbReference>
<feature type="domain" description="DUF4440" evidence="1">
    <location>
        <begin position="8"/>
        <end position="112"/>
    </location>
</feature>
<dbReference type="Gene3D" id="3.10.450.50">
    <property type="match status" value="1"/>
</dbReference>
<dbReference type="eggNOG" id="ENOG502TKHK">
    <property type="taxonomic scope" value="Eukaryota"/>
</dbReference>
<dbReference type="Proteomes" id="UP000008281">
    <property type="component" value="Unassembled WGS sequence"/>
</dbReference>
<protein>
    <recommendedName>
        <fullName evidence="1">DUF4440 domain-containing protein</fullName>
    </recommendedName>
</protein>
<reference evidence="2" key="1">
    <citation type="submission" date="2007-07" db="EMBL/GenBank/DDBJ databases">
        <title>PCAP assembly of the Caenorhabditis remanei genome.</title>
        <authorList>
            <consortium name="The Caenorhabditis remanei Sequencing Consortium"/>
            <person name="Wilson R.K."/>
        </authorList>
    </citation>
    <scope>NUCLEOTIDE SEQUENCE [LARGE SCALE GENOMIC DNA]</scope>
    <source>
        <strain evidence="2">PB4641</strain>
    </source>
</reference>
<evidence type="ECO:0000313" key="3">
    <source>
        <dbReference type="Proteomes" id="UP000008281"/>
    </source>
</evidence>
<dbReference type="STRING" id="31234.E3M5F2"/>
<dbReference type="InterPro" id="IPR027843">
    <property type="entry name" value="DUF4440"/>
</dbReference>
<dbReference type="HOGENOM" id="CLU_2123233_0_0_1"/>
<dbReference type="EMBL" id="DS268425">
    <property type="protein sequence ID" value="EFO92142.1"/>
    <property type="molecule type" value="Genomic_DNA"/>
</dbReference>
<organism evidence="3">
    <name type="scientific">Caenorhabditis remanei</name>
    <name type="common">Caenorhabditis vulgaris</name>
    <dbReference type="NCBI Taxonomy" id="31234"/>
    <lineage>
        <taxon>Eukaryota</taxon>
        <taxon>Metazoa</taxon>
        <taxon>Ecdysozoa</taxon>
        <taxon>Nematoda</taxon>
        <taxon>Chromadorea</taxon>
        <taxon>Rhabditida</taxon>
        <taxon>Rhabditina</taxon>
        <taxon>Rhabditomorpha</taxon>
        <taxon>Rhabditoidea</taxon>
        <taxon>Rhabditidae</taxon>
        <taxon>Peloderinae</taxon>
        <taxon>Caenorhabditis</taxon>
    </lineage>
</organism>